<keyword evidence="2" id="KW-1185">Reference proteome</keyword>
<accession>A0A7J8HKL0</accession>
<name>A0A7J8HKL0_MOLMO</name>
<gene>
    <name evidence="1" type="ORF">HJG59_017309</name>
</gene>
<dbReference type="AlphaFoldDB" id="A0A7J8HKL0"/>
<organism evidence="1 2">
    <name type="scientific">Molossus molossus</name>
    <name type="common">Pallas' mastiff bat</name>
    <name type="synonym">Vespertilio molossus</name>
    <dbReference type="NCBI Taxonomy" id="27622"/>
    <lineage>
        <taxon>Eukaryota</taxon>
        <taxon>Metazoa</taxon>
        <taxon>Chordata</taxon>
        <taxon>Craniata</taxon>
        <taxon>Vertebrata</taxon>
        <taxon>Euteleostomi</taxon>
        <taxon>Mammalia</taxon>
        <taxon>Eutheria</taxon>
        <taxon>Laurasiatheria</taxon>
        <taxon>Chiroptera</taxon>
        <taxon>Yangochiroptera</taxon>
        <taxon>Molossidae</taxon>
        <taxon>Molossus</taxon>
    </lineage>
</organism>
<evidence type="ECO:0000313" key="2">
    <source>
        <dbReference type="Proteomes" id="UP000550707"/>
    </source>
</evidence>
<comment type="caution">
    <text evidence="1">The sequence shown here is derived from an EMBL/GenBank/DDBJ whole genome shotgun (WGS) entry which is preliminary data.</text>
</comment>
<sequence length="72" mass="8249">METRQGSDQVSFILGRSTVYMWQEAEKQEHLLPSDVCGDHPEAISSKLGYSHCTETEVREMLSNFAVLYRLI</sequence>
<dbReference type="EMBL" id="JACASF010000006">
    <property type="protein sequence ID" value="KAF6472600.1"/>
    <property type="molecule type" value="Genomic_DNA"/>
</dbReference>
<reference evidence="1 2" key="1">
    <citation type="journal article" date="2020" name="Nature">
        <title>Six reference-quality genomes reveal evolution of bat adaptations.</title>
        <authorList>
            <person name="Jebb D."/>
            <person name="Huang Z."/>
            <person name="Pippel M."/>
            <person name="Hughes G.M."/>
            <person name="Lavrichenko K."/>
            <person name="Devanna P."/>
            <person name="Winkler S."/>
            <person name="Jermiin L.S."/>
            <person name="Skirmuntt E.C."/>
            <person name="Katzourakis A."/>
            <person name="Burkitt-Gray L."/>
            <person name="Ray D.A."/>
            <person name="Sullivan K.A.M."/>
            <person name="Roscito J.G."/>
            <person name="Kirilenko B.M."/>
            <person name="Davalos L.M."/>
            <person name="Corthals A.P."/>
            <person name="Power M.L."/>
            <person name="Jones G."/>
            <person name="Ransome R.D."/>
            <person name="Dechmann D.K.N."/>
            <person name="Locatelli A.G."/>
            <person name="Puechmaille S.J."/>
            <person name="Fedrigo O."/>
            <person name="Jarvis E.D."/>
            <person name="Hiller M."/>
            <person name="Vernes S.C."/>
            <person name="Myers E.W."/>
            <person name="Teeling E.C."/>
        </authorList>
    </citation>
    <scope>NUCLEOTIDE SEQUENCE [LARGE SCALE GENOMIC DNA]</scope>
    <source>
        <strain evidence="1">MMolMol1</strain>
        <tissue evidence="1">Muscle</tissue>
    </source>
</reference>
<dbReference type="Proteomes" id="UP000550707">
    <property type="component" value="Unassembled WGS sequence"/>
</dbReference>
<proteinExistence type="predicted"/>
<evidence type="ECO:0000313" key="1">
    <source>
        <dbReference type="EMBL" id="KAF6472600.1"/>
    </source>
</evidence>
<protein>
    <submittedName>
        <fullName evidence="1">Spire type actin nucleation factor 1</fullName>
    </submittedName>
</protein>